<dbReference type="PRINTS" id="PR00344">
    <property type="entry name" value="BCTRLSENSOR"/>
</dbReference>
<keyword evidence="5 13" id="KW-0808">Transferase</keyword>
<dbReference type="Pfam" id="PF02518">
    <property type="entry name" value="HATPase_c"/>
    <property type="match status" value="1"/>
</dbReference>
<evidence type="ECO:0000256" key="4">
    <source>
        <dbReference type="ARBA" id="ARBA00022553"/>
    </source>
</evidence>
<dbReference type="EC" id="2.7.13.3" evidence="13"/>
<dbReference type="InterPro" id="IPR004358">
    <property type="entry name" value="Sig_transdc_His_kin-like_C"/>
</dbReference>
<dbReference type="SUPFAM" id="SSF55874">
    <property type="entry name" value="ATPase domain of HSP90 chaperone/DNA topoisomerase II/histidine kinase"/>
    <property type="match status" value="1"/>
</dbReference>
<dbReference type="STRING" id="411684.HPDFL43_11296"/>
<dbReference type="EMBL" id="ABIA03000004">
    <property type="protein sequence ID" value="EDQ31617.1"/>
    <property type="molecule type" value="Genomic_DNA"/>
</dbReference>
<evidence type="ECO:0000256" key="12">
    <source>
        <dbReference type="ARBA" id="ARBA00023136"/>
    </source>
</evidence>
<dbReference type="CDD" id="cd00082">
    <property type="entry name" value="HisKA"/>
    <property type="match status" value="1"/>
</dbReference>
<evidence type="ECO:0000256" key="5">
    <source>
        <dbReference type="ARBA" id="ARBA00022679"/>
    </source>
</evidence>
<keyword evidence="6 13" id="KW-0812">Transmembrane</keyword>
<evidence type="ECO:0000256" key="8">
    <source>
        <dbReference type="ARBA" id="ARBA00022777"/>
    </source>
</evidence>
<evidence type="ECO:0000256" key="11">
    <source>
        <dbReference type="ARBA" id="ARBA00023012"/>
    </source>
</evidence>
<evidence type="ECO:0000256" key="10">
    <source>
        <dbReference type="ARBA" id="ARBA00022989"/>
    </source>
</evidence>
<evidence type="ECO:0000256" key="2">
    <source>
        <dbReference type="ARBA" id="ARBA00004651"/>
    </source>
</evidence>
<protein>
    <recommendedName>
        <fullName evidence="13">C4-dicarboxylate transport sensor protein</fullName>
        <ecNumber evidence="13">2.7.13.3</ecNumber>
    </recommendedName>
</protein>
<reference evidence="16 17" key="2">
    <citation type="submission" date="2012-06" db="EMBL/GenBank/DDBJ databases">
        <authorList>
            <person name="Fiebig A."/>
        </authorList>
    </citation>
    <scope>NUCLEOTIDE SEQUENCE [LARGE SCALE GENOMIC DNA]</scope>
    <source>
        <strain evidence="16 17">DFL-43</strain>
    </source>
</reference>
<keyword evidence="9 13" id="KW-0067">ATP-binding</keyword>
<dbReference type="InterPro" id="IPR029151">
    <property type="entry name" value="Sensor-like_sf"/>
</dbReference>
<dbReference type="PROSITE" id="PS50109">
    <property type="entry name" value="HIS_KIN"/>
    <property type="match status" value="1"/>
</dbReference>
<comment type="catalytic activity">
    <reaction evidence="1 13">
        <text>ATP + protein L-histidine = ADP + protein N-phospho-L-histidine.</text>
        <dbReference type="EC" id="2.7.13.3"/>
    </reaction>
</comment>
<dbReference type="SUPFAM" id="SSF47384">
    <property type="entry name" value="Homodimeric domain of signal transducing histidine kinase"/>
    <property type="match status" value="1"/>
</dbReference>
<evidence type="ECO:0000256" key="6">
    <source>
        <dbReference type="ARBA" id="ARBA00022692"/>
    </source>
</evidence>
<dbReference type="AlphaFoldDB" id="A9DGG2"/>
<dbReference type="PIRSF" id="PIRSF036431">
    <property type="entry name" value="STHK_DctB"/>
    <property type="match status" value="1"/>
</dbReference>
<dbReference type="Gene3D" id="1.10.287.130">
    <property type="match status" value="1"/>
</dbReference>
<evidence type="ECO:0000259" key="15">
    <source>
        <dbReference type="PROSITE" id="PS50109"/>
    </source>
</evidence>
<accession>A9DGG2</accession>
<dbReference type="InterPro" id="IPR033479">
    <property type="entry name" value="dCache_1"/>
</dbReference>
<keyword evidence="3 13" id="KW-1003">Cell membrane</keyword>
<dbReference type="OrthoDB" id="9795133at2"/>
<dbReference type="InterPro" id="IPR003594">
    <property type="entry name" value="HATPase_dom"/>
</dbReference>
<dbReference type="Gene3D" id="3.30.450.20">
    <property type="entry name" value="PAS domain"/>
    <property type="match status" value="2"/>
</dbReference>
<dbReference type="Gene3D" id="3.30.565.10">
    <property type="entry name" value="Histidine kinase-like ATPase, C-terminal domain"/>
    <property type="match status" value="1"/>
</dbReference>
<dbReference type="HOGENOM" id="CLU_000445_94_2_5"/>
<evidence type="ECO:0000256" key="9">
    <source>
        <dbReference type="ARBA" id="ARBA00022840"/>
    </source>
</evidence>
<evidence type="ECO:0000256" key="3">
    <source>
        <dbReference type="ARBA" id="ARBA00022475"/>
    </source>
</evidence>
<dbReference type="CDD" id="cd12914">
    <property type="entry name" value="PDC1_DGC_like"/>
    <property type="match status" value="1"/>
</dbReference>
<comment type="function">
    <text evidence="13">Member of the two-component regulatory system DctB/DctD involved in the transport of C4-dicarboxylates. DctB functions as a membrane-associated protein kinase that phosphorylates DctD in response to environmental signals.</text>
</comment>
<keyword evidence="11 13" id="KW-0902">Two-component regulatory system</keyword>
<feature type="coiled-coil region" evidence="14">
    <location>
        <begin position="323"/>
        <end position="353"/>
    </location>
</feature>
<comment type="caution">
    <text evidence="16">The sequence shown here is derived from an EMBL/GenBank/DDBJ whole genome shotgun (WGS) entry which is preliminary data.</text>
</comment>
<dbReference type="Proteomes" id="UP000004291">
    <property type="component" value="Chromosome"/>
</dbReference>
<name>A9DGG2_HOEPD</name>
<keyword evidence="10 13" id="KW-1133">Transmembrane helix</keyword>
<dbReference type="InterPro" id="IPR017055">
    <property type="entry name" value="Sig_transdc_His_kinase_DctB"/>
</dbReference>
<sequence length="577" mass="63322">MHRTAEQDIYPFKGAARRSVAVVLVSITALAIGLLFAVSLAYFKSLDREAAETRLLLYKRSLNDTLKRYQYFPFVLAQDPLTKETLSGSSNQRLNLRFERFAEESELEAIYLMDVNGLVLASSNFNQSPSFLGQNYAFRPYFTEAIEGRRGNYFGIGATTGRPGYFVSEPVMDTDGHVAGVMAIKLDISELQQTWEDGDETVLASNANGIVVLASNRDWLFGGLRDLTPDAFASIRATKQFGDRTIERLPWEKTGPASVRFGDNSYIYSEAEADYLNWNIHYLLSEGRAYERALLTTIVFGSAISLLVGFATYLRSKRIQAALAISQSDRDQLRNANRQLEQAHSELARSSKLAALGQLAASVVHELGQPISALRNYLTAEEIANDGAHHPLQQKLNGVVDRMESITKQLRFFTKPGEEKMERVLLKDVVGSALELMQHDLDMAEIKVSCELDNSVTVMGNRLRLEQVLINLLNNALYSLKEGAGAKLGIVVSQSKGLATLSVSDDGVGLGDRGLSQLQEPFFTTRASGDGMGLGLSIASSIVKEHNGELSAENRAGGGAVFSITIPVVAIKQEIMA</sequence>
<dbReference type="GO" id="GO:0005524">
    <property type="term" value="F:ATP binding"/>
    <property type="evidence" value="ECO:0007669"/>
    <property type="project" value="UniProtKB-UniRule"/>
</dbReference>
<keyword evidence="7 13" id="KW-0547">Nucleotide-binding</keyword>
<evidence type="ECO:0000256" key="7">
    <source>
        <dbReference type="ARBA" id="ARBA00022741"/>
    </source>
</evidence>
<dbReference type="eggNOG" id="COG4191">
    <property type="taxonomic scope" value="Bacteria"/>
</dbReference>
<proteinExistence type="predicted"/>
<evidence type="ECO:0000256" key="1">
    <source>
        <dbReference type="ARBA" id="ARBA00000085"/>
    </source>
</evidence>
<dbReference type="PANTHER" id="PTHR43065">
    <property type="entry name" value="SENSOR HISTIDINE KINASE"/>
    <property type="match status" value="1"/>
</dbReference>
<dbReference type="Pfam" id="PF02743">
    <property type="entry name" value="dCache_1"/>
    <property type="match status" value="1"/>
</dbReference>
<keyword evidence="17" id="KW-1185">Reference proteome</keyword>
<dbReference type="SMART" id="SM00388">
    <property type="entry name" value="HisKA"/>
    <property type="match status" value="1"/>
</dbReference>
<dbReference type="RefSeq" id="WP_007198032.1">
    <property type="nucleotide sequence ID" value="NZ_CM002917.1"/>
</dbReference>
<organism evidence="16 17">
    <name type="scientific">Hoeflea phototrophica (strain DSM 17068 / NCIMB 14078 / DFL-43)</name>
    <dbReference type="NCBI Taxonomy" id="411684"/>
    <lineage>
        <taxon>Bacteria</taxon>
        <taxon>Pseudomonadati</taxon>
        <taxon>Pseudomonadota</taxon>
        <taxon>Alphaproteobacteria</taxon>
        <taxon>Hyphomicrobiales</taxon>
        <taxon>Rhizobiaceae</taxon>
        <taxon>Hoeflea</taxon>
    </lineage>
</organism>
<keyword evidence="14" id="KW-0175">Coiled coil</keyword>
<dbReference type="InterPro" id="IPR036890">
    <property type="entry name" value="HATPase_C_sf"/>
</dbReference>
<dbReference type="GO" id="GO:0005886">
    <property type="term" value="C:plasma membrane"/>
    <property type="evidence" value="ECO:0007669"/>
    <property type="project" value="UniProtKB-SubCell"/>
</dbReference>
<evidence type="ECO:0000313" key="16">
    <source>
        <dbReference type="EMBL" id="EDQ31617.1"/>
    </source>
</evidence>
<dbReference type="SUPFAM" id="SSF103190">
    <property type="entry name" value="Sensory domain-like"/>
    <property type="match status" value="1"/>
</dbReference>
<dbReference type="SMART" id="SM00387">
    <property type="entry name" value="HATPase_c"/>
    <property type="match status" value="1"/>
</dbReference>
<dbReference type="GO" id="GO:0000155">
    <property type="term" value="F:phosphorelay sensor kinase activity"/>
    <property type="evidence" value="ECO:0007669"/>
    <property type="project" value="UniProtKB-UniRule"/>
</dbReference>
<dbReference type="InterPro" id="IPR005467">
    <property type="entry name" value="His_kinase_dom"/>
</dbReference>
<feature type="transmembrane region" description="Helical" evidence="13">
    <location>
        <begin position="20"/>
        <end position="43"/>
    </location>
</feature>
<dbReference type="InterPro" id="IPR036097">
    <property type="entry name" value="HisK_dim/P_sf"/>
</dbReference>
<keyword evidence="8 13" id="KW-0418">Kinase</keyword>
<reference evidence="16 17" key="1">
    <citation type="submission" date="2007-10" db="EMBL/GenBank/DDBJ databases">
        <authorList>
            <person name="Wagner-Dobler I."/>
            <person name="Ferriera S."/>
            <person name="Johnson J."/>
            <person name="Kravitz S."/>
            <person name="Beeson K."/>
            <person name="Sutton G."/>
            <person name="Rogers Y.-H."/>
            <person name="Friedman R."/>
            <person name="Frazier M."/>
            <person name="Venter J.C."/>
        </authorList>
    </citation>
    <scope>NUCLEOTIDE SEQUENCE [LARGE SCALE GENOMIC DNA]</scope>
    <source>
        <strain evidence="16 17">DFL-43</strain>
    </source>
</reference>
<keyword evidence="13" id="KW-0997">Cell inner membrane</keyword>
<evidence type="ECO:0000256" key="14">
    <source>
        <dbReference type="SAM" id="Coils"/>
    </source>
</evidence>
<comment type="subcellular location">
    <subcellularLocation>
        <location evidence="13">Cell inner membrane</location>
    </subcellularLocation>
    <subcellularLocation>
        <location evidence="2">Cell membrane</location>
        <topology evidence="2">Multi-pass membrane protein</topology>
    </subcellularLocation>
</comment>
<dbReference type="InterPro" id="IPR003661">
    <property type="entry name" value="HisK_dim/P_dom"/>
</dbReference>
<evidence type="ECO:0000313" key="17">
    <source>
        <dbReference type="Proteomes" id="UP000004291"/>
    </source>
</evidence>
<keyword evidence="12 13" id="KW-0472">Membrane</keyword>
<feature type="domain" description="Histidine kinase" evidence="15">
    <location>
        <begin position="362"/>
        <end position="570"/>
    </location>
</feature>
<dbReference type="Gene3D" id="6.10.250.3020">
    <property type="match status" value="1"/>
</dbReference>
<comment type="caution">
    <text evidence="13">Lacks conserved residue(s) required for the propagation of feature annotation.</text>
</comment>
<dbReference type="PANTHER" id="PTHR43065:SF10">
    <property type="entry name" value="PEROXIDE STRESS-ACTIVATED HISTIDINE KINASE MAK3"/>
    <property type="match status" value="1"/>
</dbReference>
<evidence type="ECO:0000256" key="13">
    <source>
        <dbReference type="PIRNR" id="PIRNR036431"/>
    </source>
</evidence>
<keyword evidence="4" id="KW-0597">Phosphoprotein</keyword>
<gene>
    <name evidence="16" type="ORF">HPDFL43_11296</name>
</gene>